<keyword evidence="7 10" id="KW-0238">DNA-binding</keyword>
<comment type="similarity">
    <text evidence="10">Belongs to the CRISPR-associated endonuclease Cas1 family.</text>
</comment>
<evidence type="ECO:0000313" key="12">
    <source>
        <dbReference type="Proteomes" id="UP000824247"/>
    </source>
</evidence>
<sequence>MGWKIIEIEQGDHLNLYLNNIVIRKENDKIIIPINDIDTLLINNYKTQISINLINELMENNVVVIICDKNYLPTSNIVPIIGNYNTLKVLENQLKWDNTFKAKLWKEIIYLKITNQYNFLINFNLDIKIAEQINILRNDIKDYDISNREGHASKLFWHALYGLDFKRHNNDYYNSLLNYGYTILRSYVTRSIIKKGLDPRIAIFHKSWHNYYALASDLMEPFRVLIDHEVYKIYENSEVNFYEHKQSLIDCFNRKMIINGTKYFINKAIDVFIDAIVEQKRLPTIEIDYNEWL</sequence>
<gene>
    <name evidence="10 11" type="primary">cas1</name>
    <name evidence="11" type="ORF">H9897_00875</name>
</gene>
<reference evidence="11" key="2">
    <citation type="submission" date="2021-04" db="EMBL/GenBank/DDBJ databases">
        <authorList>
            <person name="Gilroy R."/>
        </authorList>
    </citation>
    <scope>NUCLEOTIDE SEQUENCE</scope>
    <source>
        <strain evidence="11">A5-1222</strain>
    </source>
</reference>
<evidence type="ECO:0000256" key="6">
    <source>
        <dbReference type="ARBA" id="ARBA00023118"/>
    </source>
</evidence>
<evidence type="ECO:0000256" key="1">
    <source>
        <dbReference type="ARBA" id="ARBA00022722"/>
    </source>
</evidence>
<dbReference type="AlphaFoldDB" id="A0A9E2NXN1"/>
<dbReference type="HAMAP" id="MF_01470">
    <property type="entry name" value="Cas1"/>
    <property type="match status" value="1"/>
</dbReference>
<evidence type="ECO:0000256" key="2">
    <source>
        <dbReference type="ARBA" id="ARBA00022723"/>
    </source>
</evidence>
<keyword evidence="8 10" id="KW-0464">Manganese</keyword>
<dbReference type="Gene3D" id="1.20.120.920">
    <property type="entry name" value="CRISPR-associated endonuclease Cas1, C-terminal domain"/>
    <property type="match status" value="1"/>
</dbReference>
<dbReference type="InterPro" id="IPR002729">
    <property type="entry name" value="CRISPR-assoc_Cas1"/>
</dbReference>
<keyword evidence="3 10" id="KW-0255">Endonuclease</keyword>
<protein>
    <recommendedName>
        <fullName evidence="10">CRISPR-associated endonuclease Cas1</fullName>
        <ecNumber evidence="10">3.1.-.-</ecNumber>
    </recommendedName>
</protein>
<comment type="function">
    <text evidence="10">CRISPR (clustered regularly interspaced short palindromic repeat), is an adaptive immune system that provides protection against mobile genetic elements (viruses, transposable elements and conjugative plasmids). CRISPR clusters contain spacers, sequences complementary to antecedent mobile elements, and target invading nucleic acids. CRISPR clusters are transcribed and processed into CRISPR RNA (crRNA). Acts as a dsDNA endonuclease. Involved in the integration of spacer DNA into the CRISPR cassette.</text>
</comment>
<dbReference type="GO" id="GO:0004520">
    <property type="term" value="F:DNA endonuclease activity"/>
    <property type="evidence" value="ECO:0007669"/>
    <property type="project" value="InterPro"/>
</dbReference>
<dbReference type="GO" id="GO:0051607">
    <property type="term" value="P:defense response to virus"/>
    <property type="evidence" value="ECO:0007669"/>
    <property type="project" value="UniProtKB-UniRule"/>
</dbReference>
<evidence type="ECO:0000313" key="11">
    <source>
        <dbReference type="EMBL" id="MBU3830704.1"/>
    </source>
</evidence>
<comment type="caution">
    <text evidence="11">The sequence shown here is derived from an EMBL/GenBank/DDBJ whole genome shotgun (WGS) entry which is preliminary data.</text>
</comment>
<dbReference type="Gene3D" id="3.100.10.20">
    <property type="entry name" value="CRISPR-associated endonuclease Cas1, N-terminal domain"/>
    <property type="match status" value="1"/>
</dbReference>
<keyword evidence="6 10" id="KW-0051">Antiviral defense</keyword>
<dbReference type="PANTHER" id="PTHR34353">
    <property type="entry name" value="CRISPR-ASSOCIATED ENDONUCLEASE CAS1 1"/>
    <property type="match status" value="1"/>
</dbReference>
<dbReference type="GO" id="GO:0003677">
    <property type="term" value="F:DNA binding"/>
    <property type="evidence" value="ECO:0007669"/>
    <property type="project" value="UniProtKB-KW"/>
</dbReference>
<proteinExistence type="inferred from homology"/>
<feature type="binding site" evidence="10">
    <location>
        <position position="149"/>
    </location>
    <ligand>
        <name>Mn(2+)</name>
        <dbReference type="ChEBI" id="CHEBI:29035"/>
    </ligand>
</feature>
<feature type="binding site" evidence="10">
    <location>
        <position position="205"/>
    </location>
    <ligand>
        <name>Mn(2+)</name>
        <dbReference type="ChEBI" id="CHEBI:29035"/>
    </ligand>
</feature>
<keyword evidence="1 10" id="KW-0540">Nuclease</keyword>
<dbReference type="EMBL" id="JAHLFM010000015">
    <property type="protein sequence ID" value="MBU3830704.1"/>
    <property type="molecule type" value="Genomic_DNA"/>
</dbReference>
<dbReference type="EC" id="3.1.-.-" evidence="10"/>
<dbReference type="GO" id="GO:0016787">
    <property type="term" value="F:hydrolase activity"/>
    <property type="evidence" value="ECO:0007669"/>
    <property type="project" value="UniProtKB-KW"/>
</dbReference>
<keyword evidence="5 10" id="KW-0460">Magnesium</keyword>
<dbReference type="GO" id="GO:0046872">
    <property type="term" value="F:metal ion binding"/>
    <property type="evidence" value="ECO:0007669"/>
    <property type="project" value="UniProtKB-UniRule"/>
</dbReference>
<name>A0A9E2NXN1_9BACT</name>
<dbReference type="Pfam" id="PF01867">
    <property type="entry name" value="Cas_Cas1"/>
    <property type="match status" value="1"/>
</dbReference>
<dbReference type="GO" id="GO:0043571">
    <property type="term" value="P:maintenance of CRISPR repeat elements"/>
    <property type="evidence" value="ECO:0007669"/>
    <property type="project" value="UniProtKB-UniRule"/>
</dbReference>
<dbReference type="NCBIfam" id="TIGR03639">
    <property type="entry name" value="cas1_NMENI"/>
    <property type="match status" value="1"/>
</dbReference>
<comment type="subunit">
    <text evidence="9 10">Homodimer, forms a heterotetramer with a Cas2 homodimer.</text>
</comment>
<dbReference type="InterPro" id="IPR050646">
    <property type="entry name" value="Cas1"/>
</dbReference>
<reference evidence="11" key="1">
    <citation type="journal article" date="2021" name="PeerJ">
        <title>Extensive microbial diversity within the chicken gut microbiome revealed by metagenomics and culture.</title>
        <authorList>
            <person name="Gilroy R."/>
            <person name="Ravi A."/>
            <person name="Getino M."/>
            <person name="Pursley I."/>
            <person name="Horton D.L."/>
            <person name="Alikhan N.F."/>
            <person name="Baker D."/>
            <person name="Gharbi K."/>
            <person name="Hall N."/>
            <person name="Watson M."/>
            <person name="Adriaenssens E.M."/>
            <person name="Foster-Nyarko E."/>
            <person name="Jarju S."/>
            <person name="Secka A."/>
            <person name="Antonio M."/>
            <person name="Oren A."/>
            <person name="Chaudhuri R.R."/>
            <person name="La Ragione R."/>
            <person name="Hildebrand F."/>
            <person name="Pallen M.J."/>
        </authorList>
    </citation>
    <scope>NUCLEOTIDE SEQUENCE</scope>
    <source>
        <strain evidence="11">A5-1222</strain>
    </source>
</reference>
<evidence type="ECO:0000256" key="9">
    <source>
        <dbReference type="ARBA" id="ARBA00038592"/>
    </source>
</evidence>
<dbReference type="InterPro" id="IPR042206">
    <property type="entry name" value="CRISPR-assoc_Cas1_C"/>
</dbReference>
<dbReference type="InterPro" id="IPR042211">
    <property type="entry name" value="CRISPR-assoc_Cas1_N"/>
</dbReference>
<dbReference type="NCBIfam" id="TIGR00287">
    <property type="entry name" value="cas1"/>
    <property type="match status" value="1"/>
</dbReference>
<evidence type="ECO:0000256" key="10">
    <source>
        <dbReference type="HAMAP-Rule" id="MF_01470"/>
    </source>
</evidence>
<dbReference type="Proteomes" id="UP000824247">
    <property type="component" value="Unassembled WGS sequence"/>
</dbReference>
<evidence type="ECO:0000256" key="4">
    <source>
        <dbReference type="ARBA" id="ARBA00022801"/>
    </source>
</evidence>
<evidence type="ECO:0000256" key="3">
    <source>
        <dbReference type="ARBA" id="ARBA00022759"/>
    </source>
</evidence>
<evidence type="ECO:0000256" key="5">
    <source>
        <dbReference type="ARBA" id="ARBA00022842"/>
    </source>
</evidence>
<keyword evidence="2 10" id="KW-0479">Metal-binding</keyword>
<accession>A0A9E2NXN1</accession>
<comment type="cofactor">
    <cofactor evidence="10">
        <name>Mg(2+)</name>
        <dbReference type="ChEBI" id="CHEBI:18420"/>
    </cofactor>
    <cofactor evidence="10">
        <name>Mn(2+)</name>
        <dbReference type="ChEBI" id="CHEBI:29035"/>
    </cofactor>
</comment>
<evidence type="ECO:0000256" key="7">
    <source>
        <dbReference type="ARBA" id="ARBA00023125"/>
    </source>
</evidence>
<dbReference type="InterPro" id="IPR019855">
    <property type="entry name" value="CRISPR-assoc_Cas1_NMENI"/>
</dbReference>
<dbReference type="PANTHER" id="PTHR34353:SF2">
    <property type="entry name" value="CRISPR-ASSOCIATED ENDONUCLEASE CAS1 1"/>
    <property type="match status" value="1"/>
</dbReference>
<feature type="binding site" evidence="10">
    <location>
        <position position="220"/>
    </location>
    <ligand>
        <name>Mn(2+)</name>
        <dbReference type="ChEBI" id="CHEBI:29035"/>
    </ligand>
</feature>
<keyword evidence="4 10" id="KW-0378">Hydrolase</keyword>
<organism evidence="11 12">
    <name type="scientific">Candidatus Ureaplasma intestinipullorum</name>
    <dbReference type="NCBI Taxonomy" id="2838770"/>
    <lineage>
        <taxon>Bacteria</taxon>
        <taxon>Bacillati</taxon>
        <taxon>Mycoplasmatota</taxon>
        <taxon>Mycoplasmoidales</taxon>
        <taxon>Mycoplasmoidaceae</taxon>
        <taxon>Ureaplasma</taxon>
    </lineage>
</organism>
<evidence type="ECO:0000256" key="8">
    <source>
        <dbReference type="ARBA" id="ARBA00023211"/>
    </source>
</evidence>